<dbReference type="Gene3D" id="2.60.120.200">
    <property type="match status" value="1"/>
</dbReference>
<keyword evidence="5" id="KW-0052">Apoplast</keyword>
<keyword evidence="5" id="KW-0134">Cell wall</keyword>
<dbReference type="GO" id="GO:0016762">
    <property type="term" value="F:xyloglucan:xyloglucosyl transferase activity"/>
    <property type="evidence" value="ECO:0007669"/>
    <property type="project" value="UniProtKB-EC"/>
</dbReference>
<comment type="similarity">
    <text evidence="5">Belongs to the glycosyl hydrolase 16 family.</text>
</comment>
<dbReference type="Pfam" id="PF06955">
    <property type="entry name" value="XET_C"/>
    <property type="match status" value="1"/>
</dbReference>
<reference evidence="7" key="1">
    <citation type="submission" date="2021-01" db="UniProtKB">
        <authorList>
            <consortium name="EnsemblPlants"/>
        </authorList>
    </citation>
    <scope>IDENTIFICATION</scope>
</reference>
<evidence type="ECO:0000313" key="8">
    <source>
        <dbReference type="Proteomes" id="UP000594263"/>
    </source>
</evidence>
<dbReference type="PROSITE" id="PS51762">
    <property type="entry name" value="GH16_2"/>
    <property type="match status" value="1"/>
</dbReference>
<dbReference type="GO" id="GO:0004553">
    <property type="term" value="F:hydrolase activity, hydrolyzing O-glycosyl compounds"/>
    <property type="evidence" value="ECO:0007669"/>
    <property type="project" value="InterPro"/>
</dbReference>
<dbReference type="Gramene" id="Kaladp0001s0252.1.v1.1">
    <property type="protein sequence ID" value="Kaladp0001s0252.1.v1.1"/>
    <property type="gene ID" value="Kaladp0001s0252.v1.1"/>
</dbReference>
<dbReference type="EC" id="2.4.1.207" evidence="5"/>
<accession>A0A7N0R8U1</accession>
<evidence type="ECO:0000256" key="4">
    <source>
        <dbReference type="PIRSR" id="PIRSR608264-1"/>
    </source>
</evidence>
<sequence length="224" mass="26656">MFIFGQFDMKIKLIPGRSAGTVVAFYLQSADGPTRDEIDFEFLGNVEGKPIGLQTNVFTNGIGYREQRIELWFDPTIDFHTYSIHWNIHQLLFLVDKIPIRVFRNHEDKGVEYPNYRPQKLLASIWNGENWATDGGKEKIDWSKAPFIASFKDHKIDACIWNGWDAKVCSEVNQRNWWNKLKGLSRWQKRQFEWVRKHFLRYDYCQDINRFKNQLPKECSLPKY</sequence>
<keyword evidence="1 5" id="KW-0808">Transferase</keyword>
<organism evidence="7 8">
    <name type="scientific">Kalanchoe fedtschenkoi</name>
    <name type="common">Lavender scallops</name>
    <name type="synonym">South American air plant</name>
    <dbReference type="NCBI Taxonomy" id="63787"/>
    <lineage>
        <taxon>Eukaryota</taxon>
        <taxon>Viridiplantae</taxon>
        <taxon>Streptophyta</taxon>
        <taxon>Embryophyta</taxon>
        <taxon>Tracheophyta</taxon>
        <taxon>Spermatophyta</taxon>
        <taxon>Magnoliopsida</taxon>
        <taxon>eudicotyledons</taxon>
        <taxon>Gunneridae</taxon>
        <taxon>Pentapetalae</taxon>
        <taxon>Saxifragales</taxon>
        <taxon>Crassulaceae</taxon>
        <taxon>Kalanchoe</taxon>
    </lineage>
</organism>
<comment type="subcellular location">
    <subcellularLocation>
        <location evidence="5">Secreted</location>
        <location evidence="5">Cell wall</location>
    </subcellularLocation>
    <subcellularLocation>
        <location evidence="5">Secreted</location>
        <location evidence="5">Extracellular space</location>
        <location evidence="5">Apoplast</location>
    </subcellularLocation>
</comment>
<dbReference type="Pfam" id="PF00722">
    <property type="entry name" value="Glyco_hydro_16"/>
    <property type="match status" value="1"/>
</dbReference>
<name>A0A7N0R8U1_KALFE</name>
<dbReference type="PANTHER" id="PTHR31062">
    <property type="entry name" value="XYLOGLUCAN ENDOTRANSGLUCOSYLASE/HYDROLASE PROTEIN 8-RELATED"/>
    <property type="match status" value="1"/>
</dbReference>
<comment type="function">
    <text evidence="5">Catalyzes xyloglucan endohydrolysis (XEH) and/or endotransglycosylation (XET). Cleaves and religates xyloglucan polymers, an essential constituent of the primary cell wall, and thereby participates in cell wall construction of growing tissues.</text>
</comment>
<dbReference type="AlphaFoldDB" id="A0A7N0R8U1"/>
<dbReference type="GO" id="GO:0044042">
    <property type="term" value="P:glucan metabolic process"/>
    <property type="evidence" value="ECO:0007669"/>
    <property type="project" value="InterPro"/>
</dbReference>
<dbReference type="InterPro" id="IPR000757">
    <property type="entry name" value="Beta-glucanase-like"/>
</dbReference>
<feature type="domain" description="GH16" evidence="6">
    <location>
        <begin position="1"/>
        <end position="151"/>
    </location>
</feature>
<evidence type="ECO:0000259" key="6">
    <source>
        <dbReference type="PROSITE" id="PS51762"/>
    </source>
</evidence>
<keyword evidence="3 5" id="KW-0326">Glycosidase</keyword>
<dbReference type="OMA" id="SHYILHT"/>
<dbReference type="InterPro" id="IPR013320">
    <property type="entry name" value="ConA-like_dom_sf"/>
</dbReference>
<dbReference type="InterPro" id="IPR010713">
    <property type="entry name" value="XET_C"/>
</dbReference>
<keyword evidence="5" id="KW-0961">Cell wall biogenesis/degradation</keyword>
<dbReference type="GO" id="GO:0048046">
    <property type="term" value="C:apoplast"/>
    <property type="evidence" value="ECO:0007669"/>
    <property type="project" value="UniProtKB-SubCell"/>
</dbReference>
<dbReference type="Proteomes" id="UP000594263">
    <property type="component" value="Unplaced"/>
</dbReference>
<comment type="PTM">
    <text evidence="5">Contains at least one intrachain disulfide bond essential for its enzymatic activity.</text>
</comment>
<feature type="active site" description="Nucleophile" evidence="4">
    <location>
        <position position="37"/>
    </location>
</feature>
<proteinExistence type="inferred from homology"/>
<feature type="active site" description="Proton donor" evidence="4">
    <location>
        <position position="41"/>
    </location>
</feature>
<dbReference type="GO" id="GO:0071555">
    <property type="term" value="P:cell wall organization"/>
    <property type="evidence" value="ECO:0007669"/>
    <property type="project" value="UniProtKB-KW"/>
</dbReference>
<evidence type="ECO:0000313" key="7">
    <source>
        <dbReference type="EnsemblPlants" id="Kaladp0001s0252.1.v1.1"/>
    </source>
</evidence>
<evidence type="ECO:0000256" key="1">
    <source>
        <dbReference type="ARBA" id="ARBA00022679"/>
    </source>
</evidence>
<protein>
    <recommendedName>
        <fullName evidence="5">Xyloglucan endotransglucosylase/hydrolase</fullName>
        <ecNumber evidence="5">2.4.1.207</ecNumber>
    </recommendedName>
</protein>
<evidence type="ECO:0000256" key="3">
    <source>
        <dbReference type="ARBA" id="ARBA00023295"/>
    </source>
</evidence>
<dbReference type="InterPro" id="IPR044791">
    <property type="entry name" value="Beta-glucanase/XTH"/>
</dbReference>
<dbReference type="InterPro" id="IPR008264">
    <property type="entry name" value="Beta_glucanase"/>
</dbReference>
<dbReference type="EnsemblPlants" id="Kaladp0001s0252.1.v1.1">
    <property type="protein sequence ID" value="Kaladp0001s0252.1.v1.1"/>
    <property type="gene ID" value="Kaladp0001s0252.v1.1"/>
</dbReference>
<dbReference type="PRINTS" id="PR00737">
    <property type="entry name" value="GLHYDRLASE16"/>
</dbReference>
<keyword evidence="8" id="KW-1185">Reference proteome</keyword>
<evidence type="ECO:0000256" key="2">
    <source>
        <dbReference type="ARBA" id="ARBA00022801"/>
    </source>
</evidence>
<keyword evidence="2 5" id="KW-0378">Hydrolase</keyword>
<keyword evidence="5" id="KW-0964">Secreted</keyword>
<dbReference type="SUPFAM" id="SSF49899">
    <property type="entry name" value="Concanavalin A-like lectins/glucanases"/>
    <property type="match status" value="1"/>
</dbReference>
<evidence type="ECO:0000256" key="5">
    <source>
        <dbReference type="RuleBase" id="RU361120"/>
    </source>
</evidence>